<organism evidence="2 3">
    <name type="scientific">Sphingomonas ginsenosidimutans</name>
    <dbReference type="NCBI Taxonomy" id="862134"/>
    <lineage>
        <taxon>Bacteria</taxon>
        <taxon>Pseudomonadati</taxon>
        <taxon>Pseudomonadota</taxon>
        <taxon>Alphaproteobacteria</taxon>
        <taxon>Sphingomonadales</taxon>
        <taxon>Sphingomonadaceae</taxon>
        <taxon>Sphingomonas</taxon>
    </lineage>
</organism>
<dbReference type="RefSeq" id="WP_096610099.1">
    <property type="nucleotide sequence ID" value="NZ_NWVD01000001.1"/>
</dbReference>
<dbReference type="Gene3D" id="3.30.200.20">
    <property type="entry name" value="Phosphorylase Kinase, domain 1"/>
    <property type="match status" value="1"/>
</dbReference>
<reference evidence="2 3" key="1">
    <citation type="submission" date="2017-09" db="EMBL/GenBank/DDBJ databases">
        <title>Sphingomonas ginsenosidimutans KACC 14949, whole genome shotgun sequence.</title>
        <authorList>
            <person name="Feng G."/>
            <person name="Zhu H."/>
        </authorList>
    </citation>
    <scope>NUCLEOTIDE SEQUENCE [LARGE SCALE GENOMIC DNA]</scope>
    <source>
        <strain evidence="2 3">KACC 14949</strain>
    </source>
</reference>
<keyword evidence="3" id="KW-1185">Reference proteome</keyword>
<dbReference type="InterPro" id="IPR002575">
    <property type="entry name" value="Aminoglycoside_PTrfase"/>
</dbReference>
<name>A0A2A4I2L9_9SPHN</name>
<comment type="caution">
    <text evidence="2">The sequence shown here is derived from an EMBL/GenBank/DDBJ whole genome shotgun (WGS) entry which is preliminary data.</text>
</comment>
<keyword evidence="2" id="KW-0808">Transferase</keyword>
<proteinExistence type="predicted"/>
<dbReference type="PANTHER" id="PTHR21310">
    <property type="entry name" value="AMINOGLYCOSIDE PHOSPHOTRANSFERASE-RELATED-RELATED"/>
    <property type="match status" value="1"/>
</dbReference>
<evidence type="ECO:0000259" key="1">
    <source>
        <dbReference type="Pfam" id="PF01636"/>
    </source>
</evidence>
<evidence type="ECO:0000313" key="3">
    <source>
        <dbReference type="Proteomes" id="UP000218784"/>
    </source>
</evidence>
<protein>
    <submittedName>
        <fullName evidence="2">Phosphotransferase family protein</fullName>
    </submittedName>
</protein>
<dbReference type="Gene3D" id="3.90.1200.10">
    <property type="match status" value="1"/>
</dbReference>
<dbReference type="SUPFAM" id="SSF56112">
    <property type="entry name" value="Protein kinase-like (PK-like)"/>
    <property type="match status" value="1"/>
</dbReference>
<accession>A0A2A4I2L9</accession>
<dbReference type="PANTHER" id="PTHR21310:SF40">
    <property type="entry name" value="AMINOGLYCOSIDE PHOSPHOTRANSFERASE DOMAIN-CONTAINING PROTEIN-RELATED"/>
    <property type="match status" value="1"/>
</dbReference>
<sequence>MTAPLTHDREAWAEVIDLAALSRWMDGRALGAGATIERVETLGGGTQNILLRFTRAGRDYVLRRPPRRPRAESDAVMRREMTVLSALAGTDVPHPGFIAGEADPAVLGTAFYLMEPVEGFNATVALPPLHAGSAAIRRGMGEAIVDGAVALSRIDPAAAGLNDLGKLDGWIERQASRWRAQLDSYTQFDGWPGLAALPQVEPICRWLDAHRPAAMQPGLIHGDYHLANVMYRPDGPQLAAIVDWELASRGDPLLDLGWLTATWHDPDEHTHRVAVTPWDGFPTLGEVVDRYLSATGRSAQDARWYAVLAPFKLGAILEGSHARALAGLTPQAIGDQLHSHAVALFDRALRRIDRPIV</sequence>
<gene>
    <name evidence="2" type="ORF">COA17_03080</name>
</gene>
<dbReference type="GO" id="GO:0016740">
    <property type="term" value="F:transferase activity"/>
    <property type="evidence" value="ECO:0007669"/>
    <property type="project" value="UniProtKB-KW"/>
</dbReference>
<dbReference type="EMBL" id="NWVD01000001">
    <property type="protein sequence ID" value="PCG10429.1"/>
    <property type="molecule type" value="Genomic_DNA"/>
</dbReference>
<dbReference type="InterPro" id="IPR041726">
    <property type="entry name" value="ACAD10_11_N"/>
</dbReference>
<dbReference type="CDD" id="cd05154">
    <property type="entry name" value="ACAD10_11_N-like"/>
    <property type="match status" value="1"/>
</dbReference>
<dbReference type="AlphaFoldDB" id="A0A2A4I2L9"/>
<dbReference type="InterPro" id="IPR011009">
    <property type="entry name" value="Kinase-like_dom_sf"/>
</dbReference>
<dbReference type="Proteomes" id="UP000218784">
    <property type="component" value="Unassembled WGS sequence"/>
</dbReference>
<evidence type="ECO:0000313" key="2">
    <source>
        <dbReference type="EMBL" id="PCG10429.1"/>
    </source>
</evidence>
<dbReference type="Pfam" id="PF01636">
    <property type="entry name" value="APH"/>
    <property type="match status" value="1"/>
</dbReference>
<feature type="domain" description="Aminoglycoside phosphotransferase" evidence="1">
    <location>
        <begin position="40"/>
        <end position="268"/>
    </location>
</feature>
<dbReference type="InterPro" id="IPR051678">
    <property type="entry name" value="AGP_Transferase"/>
</dbReference>